<proteinExistence type="predicted"/>
<sequence length="84" mass="9578">MSLQHPPRLKRASYQLFGPYLPRRLRLAVFASPSSPYRHCRIIFARARLLFIAVIVERRGPAALFCPMVDHPWGGAVALRLRAP</sequence>
<name>A0ABR0AVB9_9CRUS</name>
<keyword evidence="2" id="KW-1185">Reference proteome</keyword>
<comment type="caution">
    <text evidence="1">The sequence shown here is derived from an EMBL/GenBank/DDBJ whole genome shotgun (WGS) entry which is preliminary data.</text>
</comment>
<evidence type="ECO:0000313" key="1">
    <source>
        <dbReference type="EMBL" id="KAK4029061.1"/>
    </source>
</evidence>
<protein>
    <submittedName>
        <fullName evidence="1">Uncharacterized protein</fullName>
    </submittedName>
</protein>
<evidence type="ECO:0000313" key="2">
    <source>
        <dbReference type="Proteomes" id="UP001234178"/>
    </source>
</evidence>
<dbReference type="Proteomes" id="UP001234178">
    <property type="component" value="Unassembled WGS sequence"/>
</dbReference>
<dbReference type="EMBL" id="JAOYFB010000039">
    <property type="protein sequence ID" value="KAK4029061.1"/>
    <property type="molecule type" value="Genomic_DNA"/>
</dbReference>
<reference evidence="1 2" key="1">
    <citation type="journal article" date="2023" name="Nucleic Acids Res.">
        <title>The hologenome of Daphnia magna reveals possible DNA methylation and microbiome-mediated evolution of the host genome.</title>
        <authorList>
            <person name="Chaturvedi A."/>
            <person name="Li X."/>
            <person name="Dhandapani V."/>
            <person name="Marshall H."/>
            <person name="Kissane S."/>
            <person name="Cuenca-Cambronero M."/>
            <person name="Asole G."/>
            <person name="Calvet F."/>
            <person name="Ruiz-Romero M."/>
            <person name="Marangio P."/>
            <person name="Guigo R."/>
            <person name="Rago D."/>
            <person name="Mirbahai L."/>
            <person name="Eastwood N."/>
            <person name="Colbourne J.K."/>
            <person name="Zhou J."/>
            <person name="Mallon E."/>
            <person name="Orsini L."/>
        </authorList>
    </citation>
    <scope>NUCLEOTIDE SEQUENCE [LARGE SCALE GENOMIC DNA]</scope>
    <source>
        <strain evidence="1">LRV0_1</strain>
    </source>
</reference>
<gene>
    <name evidence="1" type="ORF">OUZ56_022073</name>
</gene>
<accession>A0ABR0AVB9</accession>
<organism evidence="1 2">
    <name type="scientific">Daphnia magna</name>
    <dbReference type="NCBI Taxonomy" id="35525"/>
    <lineage>
        <taxon>Eukaryota</taxon>
        <taxon>Metazoa</taxon>
        <taxon>Ecdysozoa</taxon>
        <taxon>Arthropoda</taxon>
        <taxon>Crustacea</taxon>
        <taxon>Branchiopoda</taxon>
        <taxon>Diplostraca</taxon>
        <taxon>Cladocera</taxon>
        <taxon>Anomopoda</taxon>
        <taxon>Daphniidae</taxon>
        <taxon>Daphnia</taxon>
    </lineage>
</organism>